<accession>A0A140D069</accession>
<sequence length="496" mass="56928">MTFLLEFCLNYPICLICLDCQNIYGQSCICQAREIVWRRKKVEHDYMMDFCHRPLTQKGATSQKVVLDSGFVEWVFANVSSQIELPPIPNNVNICQKCMKGYRDKKNDTINKQFIPNDLISMKENYIAVKEDCIIVKENCIDLTASLESTMLSTPSVVPNMPNNIQPISRPDLLCFDKLKQPRKKLDGAIDIPYNLNNLATFGQIEEEILSRSLPKEWRKIELGLICYQKSSNSKADHFNLKSSDAIVAFVAECRKNKKVQLCVYSAKQKKNEVVYGSSVIEDNAEEPVPKKPRNLILVHCWILQNQKFTKIFPNANFMFKVVLIAEDGRHLKLSSEMIIIWARSIIAKINGVDATHLPLTKLFDKINYRYPNSKRPLEDYQNNNSTEGDSTPIVTTILSEKTKPNLATVHLKKKSPYKPNIQITKGMTFQDIIKYAFPMGPPEGKRFVIKSSLDIDGKAFLSEQIIEEVFFDSHIHLWIDIETIIIDFNELFDDN</sequence>
<protein>
    <submittedName>
        <fullName evidence="1">Uncharacterized protein</fullName>
    </submittedName>
</protein>
<organism evidence="1">
    <name type="scientific">Rhizophagus clarus</name>
    <dbReference type="NCBI Taxonomy" id="94130"/>
    <lineage>
        <taxon>Eukaryota</taxon>
        <taxon>Fungi</taxon>
        <taxon>Fungi incertae sedis</taxon>
        <taxon>Mucoromycota</taxon>
        <taxon>Glomeromycotina</taxon>
        <taxon>Glomeromycetes</taxon>
        <taxon>Glomerales</taxon>
        <taxon>Glomeraceae</taxon>
        <taxon>Rhizophagus</taxon>
    </lineage>
</organism>
<reference evidence="1" key="1">
    <citation type="journal article" date="2016" name="BMC Genomics">
        <title>The effector candidate repertoire of the arbuscular mycorrhizal fungus Rhizophagus clarus.</title>
        <authorList>
            <person name="Sedzielewska Toro K."/>
            <person name="Brachmann A."/>
        </authorList>
    </citation>
    <scope>NUCLEOTIDE SEQUENCE</scope>
    <source>
        <strain evidence="1">MUCL46238</strain>
    </source>
</reference>
<dbReference type="AlphaFoldDB" id="A0A140D069"/>
<evidence type="ECO:0000313" key="1">
    <source>
        <dbReference type="EMBL" id="AMJ52382.1"/>
    </source>
</evidence>
<dbReference type="EMBL" id="KU305744">
    <property type="protein sequence ID" value="AMJ52382.1"/>
    <property type="molecule type" value="Genomic_DNA"/>
</dbReference>
<proteinExistence type="predicted"/>
<name>A0A140D069_9GLOM</name>